<sequence length="121" mass="12473">MKPSPSPPPNKGGEIQPQSIAPLESDGSISRPSAPVTEEHRQSIPSHPIGHSHQPIAPEAAGDTDIDSNLKRAMSTGSSPQDMSAHARIPAPLVSFGTSPPAGEEIMSSDPTRAPTPGQST</sequence>
<dbReference type="EMBL" id="CAKLBY020000286">
    <property type="protein sequence ID" value="CAK7943025.1"/>
    <property type="molecule type" value="Genomic_DNA"/>
</dbReference>
<name>A0AAV1V8C0_9STRA</name>
<organism evidence="2 3">
    <name type="scientific">Peronospora matthiolae</name>
    <dbReference type="NCBI Taxonomy" id="2874970"/>
    <lineage>
        <taxon>Eukaryota</taxon>
        <taxon>Sar</taxon>
        <taxon>Stramenopiles</taxon>
        <taxon>Oomycota</taxon>
        <taxon>Peronosporomycetes</taxon>
        <taxon>Peronosporales</taxon>
        <taxon>Peronosporaceae</taxon>
        <taxon>Peronospora</taxon>
    </lineage>
</organism>
<feature type="compositionally biased region" description="Pro residues" evidence="1">
    <location>
        <begin position="1"/>
        <end position="10"/>
    </location>
</feature>
<evidence type="ECO:0000256" key="1">
    <source>
        <dbReference type="SAM" id="MobiDB-lite"/>
    </source>
</evidence>
<dbReference type="AlphaFoldDB" id="A0AAV1V8C0"/>
<accession>A0AAV1V8C0</accession>
<feature type="region of interest" description="Disordered" evidence="1">
    <location>
        <begin position="1"/>
        <end position="121"/>
    </location>
</feature>
<comment type="caution">
    <text evidence="2">The sequence shown here is derived from an EMBL/GenBank/DDBJ whole genome shotgun (WGS) entry which is preliminary data.</text>
</comment>
<evidence type="ECO:0000313" key="3">
    <source>
        <dbReference type="Proteomes" id="UP001162060"/>
    </source>
</evidence>
<reference evidence="2" key="1">
    <citation type="submission" date="2024-01" db="EMBL/GenBank/DDBJ databases">
        <authorList>
            <person name="Webb A."/>
        </authorList>
    </citation>
    <scope>NUCLEOTIDE SEQUENCE</scope>
    <source>
        <strain evidence="2">Pm1</strain>
    </source>
</reference>
<dbReference type="Proteomes" id="UP001162060">
    <property type="component" value="Unassembled WGS sequence"/>
</dbReference>
<gene>
    <name evidence="2" type="ORF">PM001_LOCUS28175</name>
</gene>
<proteinExistence type="predicted"/>
<protein>
    <submittedName>
        <fullName evidence="2">Uncharacterized protein</fullName>
    </submittedName>
</protein>
<evidence type="ECO:0000313" key="2">
    <source>
        <dbReference type="EMBL" id="CAK7943025.1"/>
    </source>
</evidence>